<dbReference type="InParanoid" id="A0A1Z5KCZ2"/>
<accession>A0A1Z5KCZ2</accession>
<sequence>MRPAPTTYDRYSHLDSCFAQEWNDDMILFVLTRSPVEKIIINEQVLTAVQTIHSFIHPFIMIVNMRYLKVPLLALGCALPRTVADPAPLELLPPKRLLVELLPPDSPFFYKFTSMCHNNICLSAPSAEGPTLVTGRHSTFVLFDNCEESDFFVGTVYQIEGTGGMLEVSLPLNSLRWMSIAVYETCSSGADGDIDDEEMSPDCVPDSYRGTRWMAHKGRLYSIVVRWLLLGSFSNRFILRVNAVKPSPHGDKDDDENTNSPMDHGTMNATSAW</sequence>
<evidence type="ECO:0000256" key="1">
    <source>
        <dbReference type="SAM" id="MobiDB-lite"/>
    </source>
</evidence>
<proteinExistence type="predicted"/>
<reference evidence="2 3" key="1">
    <citation type="journal article" date="2015" name="Plant Cell">
        <title>Oil accumulation by the oleaginous diatom Fistulifera solaris as revealed by the genome and transcriptome.</title>
        <authorList>
            <person name="Tanaka T."/>
            <person name="Maeda Y."/>
            <person name="Veluchamy A."/>
            <person name="Tanaka M."/>
            <person name="Abida H."/>
            <person name="Marechal E."/>
            <person name="Bowler C."/>
            <person name="Muto M."/>
            <person name="Sunaga Y."/>
            <person name="Tanaka M."/>
            <person name="Yoshino T."/>
            <person name="Taniguchi T."/>
            <person name="Fukuda Y."/>
            <person name="Nemoto M."/>
            <person name="Matsumoto M."/>
            <person name="Wong P.S."/>
            <person name="Aburatani S."/>
            <person name="Fujibuchi W."/>
        </authorList>
    </citation>
    <scope>NUCLEOTIDE SEQUENCE [LARGE SCALE GENOMIC DNA]</scope>
    <source>
        <strain evidence="2 3">JPCC DA0580</strain>
    </source>
</reference>
<dbReference type="EMBL" id="BDSP01000205">
    <property type="protein sequence ID" value="GAX23992.1"/>
    <property type="molecule type" value="Genomic_DNA"/>
</dbReference>
<dbReference type="AlphaFoldDB" id="A0A1Z5KCZ2"/>
<keyword evidence="3" id="KW-1185">Reference proteome</keyword>
<name>A0A1Z5KCZ2_FISSO</name>
<organism evidence="2 3">
    <name type="scientific">Fistulifera solaris</name>
    <name type="common">Oleaginous diatom</name>
    <dbReference type="NCBI Taxonomy" id="1519565"/>
    <lineage>
        <taxon>Eukaryota</taxon>
        <taxon>Sar</taxon>
        <taxon>Stramenopiles</taxon>
        <taxon>Ochrophyta</taxon>
        <taxon>Bacillariophyta</taxon>
        <taxon>Bacillariophyceae</taxon>
        <taxon>Bacillariophycidae</taxon>
        <taxon>Naviculales</taxon>
        <taxon>Naviculaceae</taxon>
        <taxon>Fistulifera</taxon>
    </lineage>
</organism>
<gene>
    <name evidence="2" type="ORF">FisN_26Lu073</name>
</gene>
<comment type="caution">
    <text evidence="2">The sequence shown here is derived from an EMBL/GenBank/DDBJ whole genome shotgun (WGS) entry which is preliminary data.</text>
</comment>
<feature type="region of interest" description="Disordered" evidence="1">
    <location>
        <begin position="247"/>
        <end position="273"/>
    </location>
</feature>
<protein>
    <submittedName>
        <fullName evidence="2">Uncharacterized protein</fullName>
    </submittedName>
</protein>
<evidence type="ECO:0000313" key="2">
    <source>
        <dbReference type="EMBL" id="GAX23992.1"/>
    </source>
</evidence>
<dbReference type="Proteomes" id="UP000198406">
    <property type="component" value="Unassembled WGS sequence"/>
</dbReference>
<evidence type="ECO:0000313" key="3">
    <source>
        <dbReference type="Proteomes" id="UP000198406"/>
    </source>
</evidence>